<evidence type="ECO:0000313" key="9">
    <source>
        <dbReference type="Proteomes" id="UP000527616"/>
    </source>
</evidence>
<dbReference type="PANTHER" id="PTHR23513:SF6">
    <property type="entry name" value="MAJOR FACILITATOR SUPERFAMILY ASSOCIATED DOMAIN-CONTAINING PROTEIN"/>
    <property type="match status" value="1"/>
</dbReference>
<name>A0A7Z0D9V9_9ACTN</name>
<feature type="transmembrane region" description="Helical" evidence="7">
    <location>
        <begin position="135"/>
        <end position="156"/>
    </location>
</feature>
<comment type="subcellular location">
    <subcellularLocation>
        <location evidence="1">Cell membrane</location>
        <topology evidence="1">Multi-pass membrane protein</topology>
    </subcellularLocation>
</comment>
<dbReference type="Proteomes" id="UP000527616">
    <property type="component" value="Unassembled WGS sequence"/>
</dbReference>
<evidence type="ECO:0000256" key="2">
    <source>
        <dbReference type="ARBA" id="ARBA00022475"/>
    </source>
</evidence>
<organism evidence="8 9">
    <name type="scientific">Naumannella cuiyingiana</name>
    <dbReference type="NCBI Taxonomy" id="1347891"/>
    <lineage>
        <taxon>Bacteria</taxon>
        <taxon>Bacillati</taxon>
        <taxon>Actinomycetota</taxon>
        <taxon>Actinomycetes</taxon>
        <taxon>Propionibacteriales</taxon>
        <taxon>Propionibacteriaceae</taxon>
        <taxon>Naumannella</taxon>
    </lineage>
</organism>
<evidence type="ECO:0000313" key="8">
    <source>
        <dbReference type="EMBL" id="NYI71612.1"/>
    </source>
</evidence>
<feature type="transmembrane region" description="Helical" evidence="7">
    <location>
        <begin position="341"/>
        <end position="360"/>
    </location>
</feature>
<reference evidence="8 9" key="1">
    <citation type="submission" date="2020-07" db="EMBL/GenBank/DDBJ databases">
        <title>Sequencing the genomes of 1000 actinobacteria strains.</title>
        <authorList>
            <person name="Klenk H.-P."/>
        </authorList>
    </citation>
    <scope>NUCLEOTIDE SEQUENCE [LARGE SCALE GENOMIC DNA]</scope>
    <source>
        <strain evidence="8 9">DSM 103164</strain>
    </source>
</reference>
<evidence type="ECO:0000256" key="5">
    <source>
        <dbReference type="ARBA" id="ARBA00023136"/>
    </source>
</evidence>
<dbReference type="Pfam" id="PF07690">
    <property type="entry name" value="MFS_1"/>
    <property type="match status" value="1"/>
</dbReference>
<feature type="transmembrane region" description="Helical" evidence="7">
    <location>
        <begin position="43"/>
        <end position="65"/>
    </location>
</feature>
<keyword evidence="5 7" id="KW-0472">Membrane</keyword>
<dbReference type="GO" id="GO:0022857">
    <property type="term" value="F:transmembrane transporter activity"/>
    <property type="evidence" value="ECO:0007669"/>
    <property type="project" value="InterPro"/>
</dbReference>
<feature type="transmembrane region" description="Helical" evidence="7">
    <location>
        <begin position="72"/>
        <end position="91"/>
    </location>
</feature>
<dbReference type="SUPFAM" id="SSF103473">
    <property type="entry name" value="MFS general substrate transporter"/>
    <property type="match status" value="1"/>
</dbReference>
<accession>A0A7Z0D9V9</accession>
<keyword evidence="2" id="KW-1003">Cell membrane</keyword>
<feature type="transmembrane region" description="Helical" evidence="7">
    <location>
        <begin position="192"/>
        <end position="212"/>
    </location>
</feature>
<sequence>MIAIFSLAAGPQWLGLLTAATWLPWLVIGIPAGVIVDRSSPRTVMIIANLVTMAALATVPVAALVDRLSLPQLVLVALVTGCCIVFFRSAYPGLVATLVPPGHLESANSRLYGSQSTAEMAGPGIAGAITQLGSAALGMLAQLIGLAASTVCLVALSRVERHVIHEPGSVRRRVADGFGSVFGDPVLRNMTVAGGMANFGLTGIMTVLLLFLTAELGLPPGGAGAVLTVGMAGGIAGAAAAPALSRILGSARLLRTTQALQPVVVLVPLAGAGAAGWAVVTAAWFALAFVTVGGNVVRSSWLQRYVQPGLLARSITVSQLINYGTMPLAALVSGALGANLGLRPTMLIMVGAVLVAAIWLNSGPLRGRRALPNARTAPHRAAAAEPRPSN</sequence>
<evidence type="ECO:0000256" key="6">
    <source>
        <dbReference type="SAM" id="MobiDB-lite"/>
    </source>
</evidence>
<evidence type="ECO:0000256" key="3">
    <source>
        <dbReference type="ARBA" id="ARBA00022692"/>
    </source>
</evidence>
<comment type="caution">
    <text evidence="8">The sequence shown here is derived from an EMBL/GenBank/DDBJ whole genome shotgun (WGS) entry which is preliminary data.</text>
</comment>
<dbReference type="Gene3D" id="1.20.1250.20">
    <property type="entry name" value="MFS general substrate transporter like domains"/>
    <property type="match status" value="1"/>
</dbReference>
<feature type="compositionally biased region" description="Low complexity" evidence="6">
    <location>
        <begin position="374"/>
        <end position="390"/>
    </location>
</feature>
<keyword evidence="4 7" id="KW-1133">Transmembrane helix</keyword>
<keyword evidence="3 7" id="KW-0812">Transmembrane</keyword>
<proteinExistence type="predicted"/>
<gene>
    <name evidence="8" type="ORF">GGQ54_002172</name>
</gene>
<feature type="region of interest" description="Disordered" evidence="6">
    <location>
        <begin position="371"/>
        <end position="390"/>
    </location>
</feature>
<evidence type="ECO:0000256" key="4">
    <source>
        <dbReference type="ARBA" id="ARBA00022989"/>
    </source>
</evidence>
<protein>
    <submittedName>
        <fullName evidence="8">Putative MFS family arabinose efflux permease</fullName>
    </submittedName>
</protein>
<evidence type="ECO:0000256" key="1">
    <source>
        <dbReference type="ARBA" id="ARBA00004651"/>
    </source>
</evidence>
<evidence type="ECO:0000256" key="7">
    <source>
        <dbReference type="SAM" id="Phobius"/>
    </source>
</evidence>
<feature type="transmembrane region" description="Helical" evidence="7">
    <location>
        <begin position="265"/>
        <end position="292"/>
    </location>
</feature>
<dbReference type="GO" id="GO:0005886">
    <property type="term" value="C:plasma membrane"/>
    <property type="evidence" value="ECO:0007669"/>
    <property type="project" value="UniProtKB-SubCell"/>
</dbReference>
<dbReference type="EMBL" id="JACBZS010000001">
    <property type="protein sequence ID" value="NYI71612.1"/>
    <property type="molecule type" value="Genomic_DNA"/>
</dbReference>
<keyword evidence="9" id="KW-1185">Reference proteome</keyword>
<feature type="transmembrane region" description="Helical" evidence="7">
    <location>
        <begin position="224"/>
        <end position="244"/>
    </location>
</feature>
<dbReference type="InterPro" id="IPR036259">
    <property type="entry name" value="MFS_trans_sf"/>
</dbReference>
<dbReference type="InterPro" id="IPR011701">
    <property type="entry name" value="MFS"/>
</dbReference>
<dbReference type="CDD" id="cd06173">
    <property type="entry name" value="MFS_MefA_like"/>
    <property type="match status" value="1"/>
</dbReference>
<dbReference type="AlphaFoldDB" id="A0A7Z0D9V9"/>
<dbReference type="PANTHER" id="PTHR23513">
    <property type="entry name" value="INTEGRAL MEMBRANE EFFLUX PROTEIN-RELATED"/>
    <property type="match status" value="1"/>
</dbReference>